<dbReference type="EMBL" id="MDDG01000007">
    <property type="protein sequence ID" value="OQE39248.1"/>
    <property type="molecule type" value="Genomic_DNA"/>
</dbReference>
<reference evidence="4" key="1">
    <citation type="journal article" date="2017" name="Nat. Microbiol.">
        <title>Global analysis of biosynthetic gene clusters reveals vast potential of secondary metabolite production in Penicillium species.</title>
        <authorList>
            <person name="Nielsen J.C."/>
            <person name="Grijseels S."/>
            <person name="Prigent S."/>
            <person name="Ji B."/>
            <person name="Dainat J."/>
            <person name="Nielsen K.F."/>
            <person name="Frisvad J.C."/>
            <person name="Workman M."/>
            <person name="Nielsen J."/>
        </authorList>
    </citation>
    <scope>NUCLEOTIDE SEQUENCE [LARGE SCALE GENOMIC DNA]</scope>
    <source>
        <strain evidence="4">IBT 31321</strain>
    </source>
</reference>
<dbReference type="Gene3D" id="3.10.110.10">
    <property type="entry name" value="Ubiquitin Conjugating Enzyme"/>
    <property type="match status" value="1"/>
</dbReference>
<dbReference type="PANTHER" id="PTHR37540:SF5">
    <property type="entry name" value="TRANSCRIPTION FACTOR DOMAIN-CONTAINING PROTEIN"/>
    <property type="match status" value="1"/>
</dbReference>
<dbReference type="Pfam" id="PF00179">
    <property type="entry name" value="UQ_con"/>
    <property type="match status" value="1"/>
</dbReference>
<proteinExistence type="predicted"/>
<keyword evidence="4" id="KW-1185">Reference proteome</keyword>
<dbReference type="InterPro" id="IPR000608">
    <property type="entry name" value="UBC"/>
</dbReference>
<feature type="compositionally biased region" description="Basic and acidic residues" evidence="1">
    <location>
        <begin position="285"/>
        <end position="306"/>
    </location>
</feature>
<comment type="caution">
    <text evidence="3">The sequence shown here is derived from an EMBL/GenBank/DDBJ whole genome shotgun (WGS) entry which is preliminary data.</text>
</comment>
<evidence type="ECO:0000313" key="4">
    <source>
        <dbReference type="Proteomes" id="UP000191500"/>
    </source>
</evidence>
<organism evidence="3 4">
    <name type="scientific">Penicillium coprophilum</name>
    <dbReference type="NCBI Taxonomy" id="36646"/>
    <lineage>
        <taxon>Eukaryota</taxon>
        <taxon>Fungi</taxon>
        <taxon>Dikarya</taxon>
        <taxon>Ascomycota</taxon>
        <taxon>Pezizomycotina</taxon>
        <taxon>Eurotiomycetes</taxon>
        <taxon>Eurotiomycetidae</taxon>
        <taxon>Eurotiales</taxon>
        <taxon>Aspergillaceae</taxon>
        <taxon>Penicillium</taxon>
    </lineage>
</organism>
<dbReference type="CDD" id="cd23799">
    <property type="entry name" value="UBCc_UBE2J"/>
    <property type="match status" value="1"/>
</dbReference>
<gene>
    <name evidence="3" type="ORF">PENCOP_c007G05027</name>
</gene>
<feature type="domain" description="UBC core" evidence="2">
    <location>
        <begin position="5"/>
        <end position="156"/>
    </location>
</feature>
<dbReference type="STRING" id="36646.A0A1V6ULF6"/>
<dbReference type="Pfam" id="PF11951">
    <property type="entry name" value="Fungal_trans_2"/>
    <property type="match status" value="1"/>
</dbReference>
<dbReference type="AlphaFoldDB" id="A0A1V6ULF6"/>
<dbReference type="Proteomes" id="UP000191500">
    <property type="component" value="Unassembled WGS sequence"/>
</dbReference>
<dbReference type="SUPFAM" id="SSF54495">
    <property type="entry name" value="UBC-like"/>
    <property type="match status" value="1"/>
</dbReference>
<evidence type="ECO:0000313" key="3">
    <source>
        <dbReference type="EMBL" id="OQE39248.1"/>
    </source>
</evidence>
<dbReference type="PROSITE" id="PS50127">
    <property type="entry name" value="UBC_2"/>
    <property type="match status" value="1"/>
</dbReference>
<dbReference type="SMART" id="SM00212">
    <property type="entry name" value="UBCc"/>
    <property type="match status" value="1"/>
</dbReference>
<accession>A0A1V6ULF6</accession>
<feature type="region of interest" description="Disordered" evidence="1">
    <location>
        <begin position="285"/>
        <end position="321"/>
    </location>
</feature>
<dbReference type="PANTHER" id="PTHR37540">
    <property type="entry name" value="TRANSCRIPTION FACTOR (ACR-2), PUTATIVE-RELATED-RELATED"/>
    <property type="match status" value="1"/>
</dbReference>
<dbReference type="FunFam" id="3.10.110.10:FF:000058">
    <property type="entry name" value="Ubiquitin-conjugating enzyme E2 6"/>
    <property type="match status" value="1"/>
</dbReference>
<evidence type="ECO:0000256" key="1">
    <source>
        <dbReference type="SAM" id="MobiDB-lite"/>
    </source>
</evidence>
<dbReference type="InterPro" id="IPR016135">
    <property type="entry name" value="UBQ-conjugating_enzyme/RWD"/>
</dbReference>
<evidence type="ECO:0000259" key="2">
    <source>
        <dbReference type="PROSITE" id="PS50127"/>
    </source>
</evidence>
<dbReference type="InterPro" id="IPR021858">
    <property type="entry name" value="Fun_TF"/>
</dbReference>
<name>A0A1V6ULF6_9EURO</name>
<feature type="region of interest" description="Disordered" evidence="1">
    <location>
        <begin position="200"/>
        <end position="232"/>
    </location>
</feature>
<sequence length="809" mass="89538">MATKAAFKRLTREYQNIQKDPTPFIVTHPSETNILEWHYILTGPPGTPYENGQYWGTLIFPPEYPFAPPAIRMHTPSGRFQPSTRLCLSISDFHPKSFNPAWEVSTILIGLLSFMTSEEMTTGSVSGSESERRVLAARSRWWNSTGGGSHISATAGVTRTSKGINNVKAGDGGLKFRTEWPELDHENWAWMKEHRIDSTTGQILPDPDAPTKCSPETSALRRRPNGSAPGIGSVVDGGHVAREAEPKAKPAPLDRPSFTFIDHDDDLTSKRIKDVNARKAIRSHVMRDVRRRERLAGLKRTSRQDRQSGSSKATIDDPDERRLVLRASSQSSASSILDADSGDGFTSIYRGRPVRWCAGYPVPLHSNPNPPTSWFLDPFFTLPGTSELPSMVAHLVYYWKTIFVPMTFPNTSKDSNKEMELMVRSSFSDPGSFFGLMSMCAAHRAVLASQRSGNWDSVLTADPEYCMMRAKSIQEMSAKVRDPSRRLSNEAFDTIINLLTGSLIIGEFSEVHTHLTGLKSMVDLRGGITDESIRSSSMLSAIITTDIKAASGLMTKPVFPLTWDAQPIPSEIQQRIRPLASSPLNRLGTGFSANTFLSPPLLSIISVLRDMVFFSITYQTNPTVVKPGDQDFFRILNCEAEHQLLSYIYAGGSSNPEPNLHPIEAVTRVASICYLNHFLIVSPSSSGLGRALTKHLKTALDGCKLSLFVGLPTQTFGLYVWALFVGAQGALGQPERQWFVERLARVAMICGWQSWEQISKLMTGFFFVVALDSLNWRSVWDEATTGFVISESEELELSSLLGTGTLSLT</sequence>
<protein>
    <recommendedName>
        <fullName evidence="2">UBC core domain-containing protein</fullName>
    </recommendedName>
</protein>